<feature type="transmembrane region" description="Helical" evidence="2">
    <location>
        <begin position="61"/>
        <end position="82"/>
    </location>
</feature>
<sequence length="345" mass="39044">MAPSKISGNTKPRGGGKATGSLSKPFKLAPETLQPFTLFLSKKHVYITHIDSKPRPFKRKIFAVPVLLNVVVALLFLCRMYYIGPYYLDLLASALGYSNSTSVDTAGSTWGQLALVVLRRSFTFLLDFCLVIFVWPWPAEFALGRTHGNPVRWRWNVGFRDQEIYVRRSRSWGQHVGDVLANAEGRNALMTYVRLATSPMLLQEKTGYLTMNGEWDLDWAAMVKAHALVDDKAIALDAFRTLVLIHHREFGWLCIDMNLGGNPKEEDRRRQVFAFRDALAAVGKEDLFFRWIEIVQFEASQPGGFGEEKQVEVAQRIRDLFQANGLDFDEFWRESVGSEASAGLS</sequence>
<reference evidence="3" key="1">
    <citation type="submission" date="2023-06" db="EMBL/GenBank/DDBJ databases">
        <title>Genome-scale phylogeny and comparative genomics of the fungal order Sordariales.</title>
        <authorList>
            <consortium name="Lawrence Berkeley National Laboratory"/>
            <person name="Hensen N."/>
            <person name="Bonometti L."/>
            <person name="Westerberg I."/>
            <person name="Brannstrom I.O."/>
            <person name="Guillou S."/>
            <person name="Cros-Aarteil S."/>
            <person name="Calhoun S."/>
            <person name="Haridas S."/>
            <person name="Kuo A."/>
            <person name="Mondo S."/>
            <person name="Pangilinan J."/>
            <person name="Riley R."/>
            <person name="Labutti K."/>
            <person name="Andreopoulos B."/>
            <person name="Lipzen A."/>
            <person name="Chen C."/>
            <person name="Yanf M."/>
            <person name="Daum C."/>
            <person name="Ng V."/>
            <person name="Clum A."/>
            <person name="Steindorff A."/>
            <person name="Ohm R."/>
            <person name="Martin F."/>
            <person name="Silar P."/>
            <person name="Natvig D."/>
            <person name="Lalanne C."/>
            <person name="Gautier V."/>
            <person name="Ament-Velasquez S.L."/>
            <person name="Kruys A."/>
            <person name="Hutchinson M.I."/>
            <person name="Powell A.J."/>
            <person name="Barry K."/>
            <person name="Miller A.N."/>
            <person name="Grigoriev I.V."/>
            <person name="Debuchy R."/>
            <person name="Gladieux P."/>
            <person name="Thoren M.H."/>
            <person name="Johannesson H."/>
        </authorList>
    </citation>
    <scope>NUCLEOTIDE SEQUENCE</scope>
    <source>
        <strain evidence="3">8032-3</strain>
    </source>
</reference>
<proteinExistence type="predicted"/>
<comment type="caution">
    <text evidence="3">The sequence shown here is derived from an EMBL/GenBank/DDBJ whole genome shotgun (WGS) entry which is preliminary data.</text>
</comment>
<keyword evidence="2" id="KW-0472">Membrane</keyword>
<evidence type="ECO:0000256" key="2">
    <source>
        <dbReference type="SAM" id="Phobius"/>
    </source>
</evidence>
<feature type="compositionally biased region" description="Polar residues" evidence="1">
    <location>
        <begin position="1"/>
        <end position="10"/>
    </location>
</feature>
<evidence type="ECO:0000256" key="1">
    <source>
        <dbReference type="SAM" id="MobiDB-lite"/>
    </source>
</evidence>
<dbReference type="EMBL" id="MU839011">
    <property type="protein sequence ID" value="KAK1766505.1"/>
    <property type="molecule type" value="Genomic_DNA"/>
</dbReference>
<accession>A0AAJ0BXV9</accession>
<dbReference type="GeneID" id="85308406"/>
<evidence type="ECO:0000313" key="4">
    <source>
        <dbReference type="Proteomes" id="UP001244011"/>
    </source>
</evidence>
<dbReference type="Proteomes" id="UP001244011">
    <property type="component" value="Unassembled WGS sequence"/>
</dbReference>
<feature type="region of interest" description="Disordered" evidence="1">
    <location>
        <begin position="1"/>
        <end position="23"/>
    </location>
</feature>
<gene>
    <name evidence="3" type="ORF">QBC33DRAFT_473722</name>
</gene>
<feature type="transmembrane region" description="Helical" evidence="2">
    <location>
        <begin position="117"/>
        <end position="137"/>
    </location>
</feature>
<keyword evidence="4" id="KW-1185">Reference proteome</keyword>
<keyword evidence="2" id="KW-0812">Transmembrane</keyword>
<dbReference type="RefSeq" id="XP_060282718.1">
    <property type="nucleotide sequence ID" value="XM_060425219.1"/>
</dbReference>
<protein>
    <submittedName>
        <fullName evidence="3">Uncharacterized protein</fullName>
    </submittedName>
</protein>
<evidence type="ECO:0000313" key="3">
    <source>
        <dbReference type="EMBL" id="KAK1766505.1"/>
    </source>
</evidence>
<name>A0AAJ0BXV9_9PEZI</name>
<dbReference type="AlphaFoldDB" id="A0AAJ0BXV9"/>
<keyword evidence="2" id="KW-1133">Transmembrane helix</keyword>
<organism evidence="3 4">
    <name type="scientific">Phialemonium atrogriseum</name>
    <dbReference type="NCBI Taxonomy" id="1093897"/>
    <lineage>
        <taxon>Eukaryota</taxon>
        <taxon>Fungi</taxon>
        <taxon>Dikarya</taxon>
        <taxon>Ascomycota</taxon>
        <taxon>Pezizomycotina</taxon>
        <taxon>Sordariomycetes</taxon>
        <taxon>Sordariomycetidae</taxon>
        <taxon>Cephalothecales</taxon>
        <taxon>Cephalothecaceae</taxon>
        <taxon>Phialemonium</taxon>
    </lineage>
</organism>